<dbReference type="InterPro" id="IPR029016">
    <property type="entry name" value="GAF-like_dom_sf"/>
</dbReference>
<dbReference type="PANTHER" id="PTHR44757:SF2">
    <property type="entry name" value="BIOFILM ARCHITECTURE MAINTENANCE PROTEIN MBAA"/>
    <property type="match status" value="1"/>
</dbReference>
<dbReference type="SUPFAM" id="SSF141868">
    <property type="entry name" value="EAL domain-like"/>
    <property type="match status" value="1"/>
</dbReference>
<dbReference type="Gene3D" id="3.20.20.450">
    <property type="entry name" value="EAL domain"/>
    <property type="match status" value="1"/>
</dbReference>
<dbReference type="Proteomes" id="UP001404956">
    <property type="component" value="Unassembled WGS sequence"/>
</dbReference>
<evidence type="ECO:0000313" key="6">
    <source>
        <dbReference type="Proteomes" id="UP001404956"/>
    </source>
</evidence>
<comment type="caution">
    <text evidence="5">The sequence shown here is derived from an EMBL/GenBank/DDBJ whole genome shotgun (WGS) entry which is preliminary data.</text>
</comment>
<evidence type="ECO:0000259" key="3">
    <source>
        <dbReference type="PROSITE" id="PS50883"/>
    </source>
</evidence>
<dbReference type="Pfam" id="PF08447">
    <property type="entry name" value="PAS_3"/>
    <property type="match status" value="1"/>
</dbReference>
<feature type="domain" description="PAC" evidence="2">
    <location>
        <begin position="640"/>
        <end position="694"/>
    </location>
</feature>
<dbReference type="SMART" id="SM00091">
    <property type="entry name" value="PAS"/>
    <property type="match status" value="3"/>
</dbReference>
<dbReference type="SUPFAM" id="SSF55073">
    <property type="entry name" value="Nucleotide cyclase"/>
    <property type="match status" value="1"/>
</dbReference>
<dbReference type="SMART" id="SM00267">
    <property type="entry name" value="GGDEF"/>
    <property type="match status" value="1"/>
</dbReference>
<dbReference type="InterPro" id="IPR043128">
    <property type="entry name" value="Rev_trsase/Diguanyl_cyclase"/>
</dbReference>
<dbReference type="InterPro" id="IPR000014">
    <property type="entry name" value="PAS"/>
</dbReference>
<dbReference type="SUPFAM" id="SSF55785">
    <property type="entry name" value="PYP-like sensor domain (PAS domain)"/>
    <property type="match status" value="3"/>
</dbReference>
<dbReference type="InterPro" id="IPR001633">
    <property type="entry name" value="EAL_dom"/>
</dbReference>
<dbReference type="Gene3D" id="3.30.450.20">
    <property type="entry name" value="PAS domain"/>
    <property type="match status" value="3"/>
</dbReference>
<gene>
    <name evidence="5" type="ORF">Dalu01_02509</name>
</gene>
<dbReference type="PROSITE" id="PS50113">
    <property type="entry name" value="PAC"/>
    <property type="match status" value="2"/>
</dbReference>
<dbReference type="CDD" id="cd01948">
    <property type="entry name" value="EAL"/>
    <property type="match status" value="1"/>
</dbReference>
<dbReference type="SUPFAM" id="SSF55781">
    <property type="entry name" value="GAF domain-like"/>
    <property type="match status" value="2"/>
</dbReference>
<proteinExistence type="predicted"/>
<dbReference type="NCBIfam" id="TIGR00229">
    <property type="entry name" value="sensory_box"/>
    <property type="match status" value="2"/>
</dbReference>
<feature type="domain" description="PAC" evidence="2">
    <location>
        <begin position="347"/>
        <end position="399"/>
    </location>
</feature>
<dbReference type="PROSITE" id="PS50112">
    <property type="entry name" value="PAS"/>
    <property type="match status" value="1"/>
</dbReference>
<evidence type="ECO:0000313" key="5">
    <source>
        <dbReference type="EMBL" id="GAA5534101.1"/>
    </source>
</evidence>
<dbReference type="InterPro" id="IPR003018">
    <property type="entry name" value="GAF"/>
</dbReference>
<dbReference type="InterPro" id="IPR013656">
    <property type="entry name" value="PAS_4"/>
</dbReference>
<dbReference type="Gene3D" id="3.30.70.270">
    <property type="match status" value="1"/>
</dbReference>
<organism evidence="5 6">
    <name type="scientific">Deinococcus aluminii</name>
    <dbReference type="NCBI Taxonomy" id="1656885"/>
    <lineage>
        <taxon>Bacteria</taxon>
        <taxon>Thermotogati</taxon>
        <taxon>Deinococcota</taxon>
        <taxon>Deinococci</taxon>
        <taxon>Deinococcales</taxon>
        <taxon>Deinococcaceae</taxon>
        <taxon>Deinococcus</taxon>
    </lineage>
</organism>
<dbReference type="SMART" id="SM00052">
    <property type="entry name" value="EAL"/>
    <property type="match status" value="1"/>
</dbReference>
<protein>
    <recommendedName>
        <fullName evidence="7">EAL domain-containing protein</fullName>
    </recommendedName>
</protein>
<dbReference type="InterPro" id="IPR013655">
    <property type="entry name" value="PAS_fold_3"/>
</dbReference>
<dbReference type="NCBIfam" id="TIGR00254">
    <property type="entry name" value="GGDEF"/>
    <property type="match status" value="1"/>
</dbReference>
<dbReference type="InterPro" id="IPR001610">
    <property type="entry name" value="PAC"/>
</dbReference>
<dbReference type="Pfam" id="PF00563">
    <property type="entry name" value="EAL"/>
    <property type="match status" value="1"/>
</dbReference>
<dbReference type="Pfam" id="PF13185">
    <property type="entry name" value="GAF_2"/>
    <property type="match status" value="1"/>
</dbReference>
<dbReference type="CDD" id="cd00130">
    <property type="entry name" value="PAS"/>
    <property type="match status" value="1"/>
</dbReference>
<dbReference type="InterPro" id="IPR052155">
    <property type="entry name" value="Biofilm_reg_signaling"/>
</dbReference>
<dbReference type="CDD" id="cd01949">
    <property type="entry name" value="GGDEF"/>
    <property type="match status" value="1"/>
</dbReference>
<dbReference type="SMART" id="SM00065">
    <property type="entry name" value="GAF"/>
    <property type="match status" value="2"/>
</dbReference>
<dbReference type="Pfam" id="PF00990">
    <property type="entry name" value="GGDEF"/>
    <property type="match status" value="1"/>
</dbReference>
<dbReference type="Pfam" id="PF08448">
    <property type="entry name" value="PAS_4"/>
    <property type="match status" value="1"/>
</dbReference>
<dbReference type="InterPro" id="IPR000700">
    <property type="entry name" value="PAS-assoc_C"/>
</dbReference>
<keyword evidence="6" id="KW-1185">Reference proteome</keyword>
<dbReference type="SMART" id="SM00086">
    <property type="entry name" value="PAC"/>
    <property type="match status" value="2"/>
</dbReference>
<accession>A0ABP9XHU2</accession>
<dbReference type="InterPro" id="IPR035965">
    <property type="entry name" value="PAS-like_dom_sf"/>
</dbReference>
<dbReference type="PROSITE" id="PS50887">
    <property type="entry name" value="GGDEF"/>
    <property type="match status" value="1"/>
</dbReference>
<feature type="domain" description="PAS" evidence="1">
    <location>
        <begin position="564"/>
        <end position="607"/>
    </location>
</feature>
<dbReference type="EMBL" id="BAABRV010000006">
    <property type="protein sequence ID" value="GAA5534101.1"/>
    <property type="molecule type" value="Genomic_DNA"/>
</dbReference>
<evidence type="ECO:0000259" key="2">
    <source>
        <dbReference type="PROSITE" id="PS50113"/>
    </source>
</evidence>
<dbReference type="InterPro" id="IPR029787">
    <property type="entry name" value="Nucleotide_cyclase"/>
</dbReference>
<feature type="domain" description="GGDEF" evidence="4">
    <location>
        <begin position="721"/>
        <end position="853"/>
    </location>
</feature>
<dbReference type="InterPro" id="IPR035919">
    <property type="entry name" value="EAL_sf"/>
</dbReference>
<dbReference type="Gene3D" id="3.30.450.40">
    <property type="match status" value="2"/>
</dbReference>
<reference evidence="5 6" key="1">
    <citation type="submission" date="2024-02" db="EMBL/GenBank/DDBJ databases">
        <title>Deinococcus aluminii NBRC 112889.</title>
        <authorList>
            <person name="Ichikawa N."/>
            <person name="Katano-Makiyama Y."/>
            <person name="Hidaka K."/>
        </authorList>
    </citation>
    <scope>NUCLEOTIDE SEQUENCE [LARGE SCALE GENOMIC DNA]</scope>
    <source>
        <strain evidence="5 6">NBRC 112889</strain>
    </source>
</reference>
<dbReference type="PROSITE" id="PS50883">
    <property type="entry name" value="EAL"/>
    <property type="match status" value="1"/>
</dbReference>
<feature type="domain" description="EAL" evidence="3">
    <location>
        <begin position="862"/>
        <end position="1116"/>
    </location>
</feature>
<evidence type="ECO:0000259" key="1">
    <source>
        <dbReference type="PROSITE" id="PS50112"/>
    </source>
</evidence>
<sequence length="1118" mass="124529">MDNRESHILEAVTDGYVAVNREWQFTYINGVAQRMLPVPTTFLGQRVQDVLPEAIHFLAPCEQVMQTGEPATFEVEYAALQRQLRFKVYPTLEGIEIICQDLTNSWLARQDAACMLQLIETLNAARHLDQVIDAVLQHLHRQAYGVLLALHDPEHETLDVRYAISYDEAIIRPYLKVPVSARLPLPDTFRSGELRVLSREACQAQYPDMRLADQTRELVAVPLRTSGRTLGVLLLSLEQSDTIDVIARSRLSSLATHCAGAIERAQLYDEARRAEGRHRMLLETTHAIVWEVEGDFQSVQPMPTWEAFTGQPYAAYRGFGYLNAVHPDDQKRVQTEIMAGMAAARPFVMEGRLMTAAGVYREVVAHAVPVMDDRGGVQMWTGTMRDVTEERRQQRWQDSTRQLLLELSRAEDARAVYDITLAEVTRLVGPSRALLAGHTKGSNQLRVLGAQGVDARIIQHFRQFVLGSDTGLGARVAEGRPFWLHHALEEGRLPDLLAGNLIAGQGEILTVPLHHQGELTALLALSFPGGQRPAEEVLEQLAWLQPHLAQALQRAQLLYALERSEAQGQAILTALDEGVILVDVQGEVVSANPAACRLLALETEQFLQDTFDARWTVTDERGRRLPPEAYPAARVLKTGQTIKDEILHFIGREGQRIWFSVNATPLLEDGVLRGAVVSFIDVTEAYALRQQLEAQAHQDELTGLPNRRTFNRMLEELAADRHGAVLLLDLDRFKLVNDTYGHHVGDALLRVVAQRLTWHLDERVLVTWLAGDEYGLILPGVGAVEAEQIAQEIVTLLAQPVSINEIEFQVSACVGLCVSPQDGRTANDLYKHADLALHEAKRQGPGHWCAYTPDLAATYIRRVQVERYLRRALREGQLEVYYQPIVNLAQEEWTSFEALARWNDPVLGWVSPAEFVHVAEEAGLICELGTVVLQCALKQSVEWSRQSGFPVTVSVNVSATQLMRPEFPDLVARLLREADASAEQLTLEVTEAVVVQDVAFVTAQLHALRDLGVRVALDDFGTGFSSLSVLGRLPIDILKVDRAFVQGVHQEPRRQGLLSAVVLLGQRLGITVVAEGVEEQRELDVLQGLGCSHVQGYYFARPQPAQAFSPLTEGRLGR</sequence>
<evidence type="ECO:0008006" key="7">
    <source>
        <dbReference type="Google" id="ProtNLM"/>
    </source>
</evidence>
<dbReference type="PANTHER" id="PTHR44757">
    <property type="entry name" value="DIGUANYLATE CYCLASE DGCP"/>
    <property type="match status" value="1"/>
</dbReference>
<name>A0ABP9XHU2_9DEIO</name>
<evidence type="ECO:0000259" key="4">
    <source>
        <dbReference type="PROSITE" id="PS50887"/>
    </source>
</evidence>
<dbReference type="InterPro" id="IPR000160">
    <property type="entry name" value="GGDEF_dom"/>
</dbReference>
<dbReference type="Pfam" id="PF01590">
    <property type="entry name" value="GAF"/>
    <property type="match status" value="1"/>
</dbReference>